<dbReference type="PANTHER" id="PTHR23502:SF142">
    <property type="entry name" value="ORF"/>
    <property type="match status" value="1"/>
</dbReference>
<feature type="transmembrane region" description="Helical" evidence="5">
    <location>
        <begin position="73"/>
        <end position="90"/>
    </location>
</feature>
<feature type="transmembrane region" description="Helical" evidence="5">
    <location>
        <begin position="32"/>
        <end position="52"/>
    </location>
</feature>
<reference evidence="7 8" key="1">
    <citation type="submission" date="2015-01" db="EMBL/GenBank/DDBJ databases">
        <title>The Genome Sequence of Cladophialophora immunda CBS83496.</title>
        <authorList>
            <consortium name="The Broad Institute Genomics Platform"/>
            <person name="Cuomo C."/>
            <person name="de Hoog S."/>
            <person name="Gorbushina A."/>
            <person name="Stielow B."/>
            <person name="Teixiera M."/>
            <person name="Abouelleil A."/>
            <person name="Chapman S.B."/>
            <person name="Priest M."/>
            <person name="Young S.K."/>
            <person name="Wortman J."/>
            <person name="Nusbaum C."/>
            <person name="Birren B."/>
        </authorList>
    </citation>
    <scope>NUCLEOTIDE SEQUENCE [LARGE SCALE GENOMIC DNA]</scope>
    <source>
        <strain evidence="7 8">CBS 83496</strain>
    </source>
</reference>
<keyword evidence="8" id="KW-1185">Reference proteome</keyword>
<evidence type="ECO:0000256" key="3">
    <source>
        <dbReference type="ARBA" id="ARBA00022989"/>
    </source>
</evidence>
<dbReference type="STRING" id="569365.A0A0D2CX92"/>
<evidence type="ECO:0000256" key="2">
    <source>
        <dbReference type="ARBA" id="ARBA00022692"/>
    </source>
</evidence>
<dbReference type="PANTHER" id="PTHR23502">
    <property type="entry name" value="MAJOR FACILITATOR SUPERFAMILY"/>
    <property type="match status" value="1"/>
</dbReference>
<dbReference type="EMBL" id="KN847040">
    <property type="protein sequence ID" value="KIW35703.1"/>
    <property type="molecule type" value="Genomic_DNA"/>
</dbReference>
<dbReference type="Gene3D" id="1.20.1250.20">
    <property type="entry name" value="MFS general substrate transporter like domains"/>
    <property type="match status" value="1"/>
</dbReference>
<organism evidence="7 8">
    <name type="scientific">Cladophialophora immunda</name>
    <dbReference type="NCBI Taxonomy" id="569365"/>
    <lineage>
        <taxon>Eukaryota</taxon>
        <taxon>Fungi</taxon>
        <taxon>Dikarya</taxon>
        <taxon>Ascomycota</taxon>
        <taxon>Pezizomycotina</taxon>
        <taxon>Eurotiomycetes</taxon>
        <taxon>Chaetothyriomycetidae</taxon>
        <taxon>Chaetothyriales</taxon>
        <taxon>Herpotrichiellaceae</taxon>
        <taxon>Cladophialophora</taxon>
    </lineage>
</organism>
<evidence type="ECO:0000259" key="6">
    <source>
        <dbReference type="PROSITE" id="PS50850"/>
    </source>
</evidence>
<comment type="subcellular location">
    <subcellularLocation>
        <location evidence="1">Membrane</location>
        <topology evidence="1">Multi-pass membrane protein</topology>
    </subcellularLocation>
</comment>
<dbReference type="PROSITE" id="PS50850">
    <property type="entry name" value="MFS"/>
    <property type="match status" value="1"/>
</dbReference>
<dbReference type="OrthoDB" id="9986881at2759"/>
<evidence type="ECO:0000256" key="1">
    <source>
        <dbReference type="ARBA" id="ARBA00004141"/>
    </source>
</evidence>
<keyword evidence="2 5" id="KW-0812">Transmembrane</keyword>
<evidence type="ECO:0000256" key="5">
    <source>
        <dbReference type="SAM" id="Phobius"/>
    </source>
</evidence>
<dbReference type="InterPro" id="IPR036259">
    <property type="entry name" value="MFS_trans_sf"/>
</dbReference>
<dbReference type="InterPro" id="IPR020846">
    <property type="entry name" value="MFS_dom"/>
</dbReference>
<evidence type="ECO:0000313" key="8">
    <source>
        <dbReference type="Proteomes" id="UP000054466"/>
    </source>
</evidence>
<keyword evidence="4 5" id="KW-0472">Membrane</keyword>
<name>A0A0D2CX92_9EURO</name>
<dbReference type="Proteomes" id="UP000054466">
    <property type="component" value="Unassembled WGS sequence"/>
</dbReference>
<sequence length="119" mass="12722">MASILAFRFLGGFFGAGPLTLASPLRSDMFVGKALGISMISFAFVVFLDPILSQPTAGFIVINESPGWVWTEYLCGILGAATLLPMVFVVNETYAPVIVVKKSSPPPQGQWSALTHRSS</sequence>
<protein>
    <recommendedName>
        <fullName evidence="6">Major facilitator superfamily (MFS) profile domain-containing protein</fullName>
    </recommendedName>
</protein>
<gene>
    <name evidence="7" type="ORF">PV07_02387</name>
</gene>
<proteinExistence type="predicted"/>
<accession>A0A0D2CX92</accession>
<dbReference type="VEuPathDB" id="FungiDB:PV07_02387"/>
<dbReference type="HOGENOM" id="CLU_2061243_0_0_1"/>
<dbReference type="AlphaFoldDB" id="A0A0D2CX92"/>
<dbReference type="SUPFAM" id="SSF103473">
    <property type="entry name" value="MFS general substrate transporter"/>
    <property type="match status" value="1"/>
</dbReference>
<dbReference type="GeneID" id="27341581"/>
<evidence type="ECO:0000313" key="7">
    <source>
        <dbReference type="EMBL" id="KIW35703.1"/>
    </source>
</evidence>
<keyword evidence="3 5" id="KW-1133">Transmembrane helix</keyword>
<feature type="domain" description="Major facilitator superfamily (MFS) profile" evidence="6">
    <location>
        <begin position="1"/>
        <end position="119"/>
    </location>
</feature>
<evidence type="ECO:0000256" key="4">
    <source>
        <dbReference type="ARBA" id="ARBA00023136"/>
    </source>
</evidence>
<dbReference type="RefSeq" id="XP_016255919.1">
    <property type="nucleotide sequence ID" value="XM_016388991.1"/>
</dbReference>
<dbReference type="GO" id="GO:0022857">
    <property type="term" value="F:transmembrane transporter activity"/>
    <property type="evidence" value="ECO:0007669"/>
    <property type="project" value="InterPro"/>
</dbReference>
<dbReference type="GO" id="GO:0005886">
    <property type="term" value="C:plasma membrane"/>
    <property type="evidence" value="ECO:0007669"/>
    <property type="project" value="TreeGrafter"/>
</dbReference>